<dbReference type="Pfam" id="PF00244">
    <property type="entry name" value="14-3-3"/>
    <property type="match status" value="1"/>
</dbReference>
<dbReference type="InterPro" id="IPR041567">
    <property type="entry name" value="COI1_F-box"/>
</dbReference>
<dbReference type="Gene3D" id="1.20.1280.50">
    <property type="match status" value="1"/>
</dbReference>
<evidence type="ECO:0000256" key="1">
    <source>
        <dbReference type="ARBA" id="ARBA00006141"/>
    </source>
</evidence>
<feature type="domain" description="14-3-3" evidence="2">
    <location>
        <begin position="70"/>
        <end position="140"/>
    </location>
</feature>
<dbReference type="Gramene" id="Zm00001eb271830_T001">
    <property type="protein sequence ID" value="Zm00001eb271830_P001"/>
    <property type="gene ID" value="Zm00001eb271830"/>
</dbReference>
<dbReference type="InterPro" id="IPR023410">
    <property type="entry name" value="14-3-3_domain"/>
</dbReference>
<dbReference type="Pfam" id="PF18511">
    <property type="entry name" value="F-box_5"/>
    <property type="match status" value="1"/>
</dbReference>
<accession>A0A804PUJ7</accession>
<dbReference type="PANTHER" id="PTHR18860">
    <property type="entry name" value="14-3-3 PROTEIN"/>
    <property type="match status" value="1"/>
</dbReference>
<dbReference type="SUPFAM" id="SSF48445">
    <property type="entry name" value="14-3-3 protein"/>
    <property type="match status" value="1"/>
</dbReference>
<proteinExistence type="inferred from homology"/>
<dbReference type="InterPro" id="IPR036815">
    <property type="entry name" value="14-3-3_dom_sf"/>
</dbReference>
<evidence type="ECO:0000313" key="5">
    <source>
        <dbReference type="Proteomes" id="UP000007305"/>
    </source>
</evidence>
<reference evidence="5" key="1">
    <citation type="journal article" date="2009" name="Science">
        <title>The B73 maize genome: complexity, diversity, and dynamics.</title>
        <authorList>
            <person name="Schnable P.S."/>
            <person name="Ware D."/>
            <person name="Fulton R.S."/>
            <person name="Stein J.C."/>
            <person name="Wei F."/>
            <person name="Pasternak S."/>
            <person name="Liang C."/>
            <person name="Zhang J."/>
            <person name="Fulton L."/>
            <person name="Graves T.A."/>
            <person name="Minx P."/>
            <person name="Reily A.D."/>
            <person name="Courtney L."/>
            <person name="Kruchowski S.S."/>
            <person name="Tomlinson C."/>
            <person name="Strong C."/>
            <person name="Delehaunty K."/>
            <person name="Fronick C."/>
            <person name="Courtney B."/>
            <person name="Rock S.M."/>
            <person name="Belter E."/>
            <person name="Du F."/>
            <person name="Kim K."/>
            <person name="Abbott R.M."/>
            <person name="Cotton M."/>
            <person name="Levy A."/>
            <person name="Marchetto P."/>
            <person name="Ochoa K."/>
            <person name="Jackson S.M."/>
            <person name="Gillam B."/>
            <person name="Chen W."/>
            <person name="Yan L."/>
            <person name="Higginbotham J."/>
            <person name="Cardenas M."/>
            <person name="Waligorski J."/>
            <person name="Applebaum E."/>
            <person name="Phelps L."/>
            <person name="Falcone J."/>
            <person name="Kanchi K."/>
            <person name="Thane T."/>
            <person name="Scimone A."/>
            <person name="Thane N."/>
            <person name="Henke J."/>
            <person name="Wang T."/>
            <person name="Ruppert J."/>
            <person name="Shah N."/>
            <person name="Rotter K."/>
            <person name="Hodges J."/>
            <person name="Ingenthron E."/>
            <person name="Cordes M."/>
            <person name="Kohlberg S."/>
            <person name="Sgro J."/>
            <person name="Delgado B."/>
            <person name="Mead K."/>
            <person name="Chinwalla A."/>
            <person name="Leonard S."/>
            <person name="Crouse K."/>
            <person name="Collura K."/>
            <person name="Kudrna D."/>
            <person name="Currie J."/>
            <person name="He R."/>
            <person name="Angelova A."/>
            <person name="Rajasekar S."/>
            <person name="Mueller T."/>
            <person name="Lomeli R."/>
            <person name="Scara G."/>
            <person name="Ko A."/>
            <person name="Delaney K."/>
            <person name="Wissotski M."/>
            <person name="Lopez G."/>
            <person name="Campos D."/>
            <person name="Braidotti M."/>
            <person name="Ashley E."/>
            <person name="Golser W."/>
            <person name="Kim H."/>
            <person name="Lee S."/>
            <person name="Lin J."/>
            <person name="Dujmic Z."/>
            <person name="Kim W."/>
            <person name="Talag J."/>
            <person name="Zuccolo A."/>
            <person name="Fan C."/>
            <person name="Sebastian A."/>
            <person name="Kramer M."/>
            <person name="Spiegel L."/>
            <person name="Nascimento L."/>
            <person name="Zutavern T."/>
            <person name="Miller B."/>
            <person name="Ambroise C."/>
            <person name="Muller S."/>
            <person name="Spooner W."/>
            <person name="Narechania A."/>
            <person name="Ren L."/>
            <person name="Wei S."/>
            <person name="Kumari S."/>
            <person name="Faga B."/>
            <person name="Levy M.J."/>
            <person name="McMahan L."/>
            <person name="Van Buren P."/>
            <person name="Vaughn M.W."/>
            <person name="Ying K."/>
            <person name="Yeh C.-T."/>
            <person name="Emrich S.J."/>
            <person name="Jia Y."/>
            <person name="Kalyanaraman A."/>
            <person name="Hsia A.-P."/>
            <person name="Barbazuk W.B."/>
            <person name="Baucom R.S."/>
            <person name="Brutnell T.P."/>
            <person name="Carpita N.C."/>
            <person name="Chaparro C."/>
            <person name="Chia J.-M."/>
            <person name="Deragon J.-M."/>
            <person name="Estill J.C."/>
            <person name="Fu Y."/>
            <person name="Jeddeloh J.A."/>
            <person name="Han Y."/>
            <person name="Lee H."/>
            <person name="Li P."/>
            <person name="Lisch D.R."/>
            <person name="Liu S."/>
            <person name="Liu Z."/>
            <person name="Nagel D.H."/>
            <person name="McCann M.C."/>
            <person name="SanMiguel P."/>
            <person name="Myers A.M."/>
            <person name="Nettleton D."/>
            <person name="Nguyen J."/>
            <person name="Penning B.W."/>
            <person name="Ponnala L."/>
            <person name="Schneider K.L."/>
            <person name="Schwartz D.C."/>
            <person name="Sharma A."/>
            <person name="Soderlund C."/>
            <person name="Springer N.M."/>
            <person name="Sun Q."/>
            <person name="Wang H."/>
            <person name="Waterman M."/>
            <person name="Westerman R."/>
            <person name="Wolfgruber T.K."/>
            <person name="Yang L."/>
            <person name="Yu Y."/>
            <person name="Zhang L."/>
            <person name="Zhou S."/>
            <person name="Zhu Q."/>
            <person name="Bennetzen J.L."/>
            <person name="Dawe R.K."/>
            <person name="Jiang J."/>
            <person name="Jiang N."/>
            <person name="Presting G.G."/>
            <person name="Wessler S.R."/>
            <person name="Aluru S."/>
            <person name="Martienssen R.A."/>
            <person name="Clifton S.W."/>
            <person name="McCombie W.R."/>
            <person name="Wing R.A."/>
            <person name="Wilson R.K."/>
        </authorList>
    </citation>
    <scope>NUCLEOTIDE SEQUENCE [LARGE SCALE GENOMIC DNA]</scope>
    <source>
        <strain evidence="5">cv. B73</strain>
    </source>
</reference>
<evidence type="ECO:0000259" key="3">
    <source>
        <dbReference type="Pfam" id="PF18511"/>
    </source>
</evidence>
<evidence type="ECO:0000259" key="2">
    <source>
        <dbReference type="Pfam" id="PF00244"/>
    </source>
</evidence>
<sequence length="180" mass="21104">MLQLVMGFVEDPRDREAASLVCRWWHRVDALSRKHVTVPFCYAVSPTRLLARFPRLESLAVKGKPQRPYMVEFMKNLARMDVDMSAEERHLFSVGFKNTIGAKRIICSHEKKVTSDRQTGVMIDAYKKKVEEELRKHSAQAVIHDKKSFAQIHRRCSQRRHLKRHFQLLYLLLASTTKTR</sequence>
<dbReference type="InterPro" id="IPR000308">
    <property type="entry name" value="14-3-3"/>
</dbReference>
<dbReference type="EnsemblPlants" id="Zm00001eb271830_T001">
    <property type="protein sequence ID" value="Zm00001eb271830_P001"/>
    <property type="gene ID" value="Zm00001eb271830"/>
</dbReference>
<dbReference type="AlphaFoldDB" id="A0A804PUJ7"/>
<comment type="similarity">
    <text evidence="1">Belongs to the 14-3-3 family.</text>
</comment>
<organism evidence="4 5">
    <name type="scientific">Zea mays</name>
    <name type="common">Maize</name>
    <dbReference type="NCBI Taxonomy" id="4577"/>
    <lineage>
        <taxon>Eukaryota</taxon>
        <taxon>Viridiplantae</taxon>
        <taxon>Streptophyta</taxon>
        <taxon>Embryophyta</taxon>
        <taxon>Tracheophyta</taxon>
        <taxon>Spermatophyta</taxon>
        <taxon>Magnoliopsida</taxon>
        <taxon>Liliopsida</taxon>
        <taxon>Poales</taxon>
        <taxon>Poaceae</taxon>
        <taxon>PACMAD clade</taxon>
        <taxon>Panicoideae</taxon>
        <taxon>Andropogonodae</taxon>
        <taxon>Andropogoneae</taxon>
        <taxon>Tripsacinae</taxon>
        <taxon>Zea</taxon>
    </lineage>
</organism>
<dbReference type="Gene3D" id="1.20.190.20">
    <property type="entry name" value="14-3-3 domain"/>
    <property type="match status" value="1"/>
</dbReference>
<name>A0A804PUJ7_MAIZE</name>
<dbReference type="CDD" id="cd22159">
    <property type="entry name" value="F-box_AtTIR1-like"/>
    <property type="match status" value="1"/>
</dbReference>
<reference evidence="4" key="2">
    <citation type="submission" date="2019-07" db="EMBL/GenBank/DDBJ databases">
        <authorList>
            <person name="Seetharam A."/>
            <person name="Woodhouse M."/>
            <person name="Cannon E."/>
        </authorList>
    </citation>
    <scope>NUCLEOTIDE SEQUENCE [LARGE SCALE GENOMIC DNA]</scope>
    <source>
        <strain evidence="4">cv. B73</strain>
    </source>
</reference>
<protein>
    <submittedName>
        <fullName evidence="4">Uncharacterized protein</fullName>
    </submittedName>
</protein>
<feature type="domain" description="COI1 F-box" evidence="3">
    <location>
        <begin position="2"/>
        <end position="35"/>
    </location>
</feature>
<dbReference type="InParanoid" id="A0A804PUJ7"/>
<evidence type="ECO:0000313" key="4">
    <source>
        <dbReference type="EnsemblPlants" id="Zm00001eb271830_P001"/>
    </source>
</evidence>
<reference evidence="4" key="3">
    <citation type="submission" date="2021-05" db="UniProtKB">
        <authorList>
            <consortium name="EnsemblPlants"/>
        </authorList>
    </citation>
    <scope>IDENTIFICATION</scope>
    <source>
        <strain evidence="4">cv. B73</strain>
    </source>
</reference>
<keyword evidence="5" id="KW-1185">Reference proteome</keyword>
<dbReference type="Proteomes" id="UP000007305">
    <property type="component" value="Chromosome 6"/>
</dbReference>